<gene>
    <name evidence="3" type="ORF">P5673_028723</name>
</gene>
<dbReference type="AlphaFoldDB" id="A0AAD9PXL4"/>
<comment type="caution">
    <text evidence="3">The sequence shown here is derived from an EMBL/GenBank/DDBJ whole genome shotgun (WGS) entry which is preliminary data.</text>
</comment>
<proteinExistence type="predicted"/>
<protein>
    <recommendedName>
        <fullName evidence="2">Ribosomal protein mS38 C-terminal domain-containing protein</fullName>
    </recommendedName>
</protein>
<reference evidence="3" key="2">
    <citation type="journal article" date="2023" name="Science">
        <title>Genomic signatures of disease resistance in endangered staghorn corals.</title>
        <authorList>
            <person name="Vollmer S.V."/>
            <person name="Selwyn J.D."/>
            <person name="Despard B.A."/>
            <person name="Roesel C.L."/>
        </authorList>
    </citation>
    <scope>NUCLEOTIDE SEQUENCE</scope>
    <source>
        <strain evidence="3">K2</strain>
    </source>
</reference>
<feature type="region of interest" description="Disordered" evidence="1">
    <location>
        <begin position="154"/>
        <end position="200"/>
    </location>
</feature>
<name>A0AAD9PXL4_ACRCE</name>
<feature type="compositionally biased region" description="Basic residues" evidence="1">
    <location>
        <begin position="154"/>
        <end position="174"/>
    </location>
</feature>
<feature type="compositionally biased region" description="Basic and acidic residues" evidence="1">
    <location>
        <begin position="175"/>
        <end position="200"/>
    </location>
</feature>
<dbReference type="Proteomes" id="UP001249851">
    <property type="component" value="Unassembled WGS sequence"/>
</dbReference>
<dbReference type="Pfam" id="PF08213">
    <property type="entry name" value="COX24_C"/>
    <property type="match status" value="1"/>
</dbReference>
<dbReference type="InterPro" id="IPR013177">
    <property type="entry name" value="Ribosomal_mS38_C"/>
</dbReference>
<keyword evidence="4" id="KW-1185">Reference proteome</keyword>
<dbReference type="EMBL" id="JARQWQ010000109">
    <property type="protein sequence ID" value="KAK2550525.1"/>
    <property type="molecule type" value="Genomic_DNA"/>
</dbReference>
<sequence>MIFQRQFFCRFASWRSQTLFVCKRRVNSKPLAKGAKDGIPLELPPKCTGADTIQNLLFSIRSSLLQSPITPWHNRSSVYKHSVFPSKHYNNVQVFNRAAGLKIPGQNILEMVFPFQQPTKSSIGDCECEKLIIGDDVTEIPSFAFSSILKKRHKKMNKHKYRKRRQRDVFKRRHLENIRLRKQRTKEQKEQRRQEREGHS</sequence>
<organism evidence="3 4">
    <name type="scientific">Acropora cervicornis</name>
    <name type="common">Staghorn coral</name>
    <dbReference type="NCBI Taxonomy" id="6130"/>
    <lineage>
        <taxon>Eukaryota</taxon>
        <taxon>Metazoa</taxon>
        <taxon>Cnidaria</taxon>
        <taxon>Anthozoa</taxon>
        <taxon>Hexacorallia</taxon>
        <taxon>Scleractinia</taxon>
        <taxon>Astrocoeniina</taxon>
        <taxon>Acroporidae</taxon>
        <taxon>Acropora</taxon>
    </lineage>
</organism>
<evidence type="ECO:0000313" key="4">
    <source>
        <dbReference type="Proteomes" id="UP001249851"/>
    </source>
</evidence>
<accession>A0AAD9PXL4</accession>
<dbReference type="SMART" id="SM01155">
    <property type="entry name" value="DUF1713"/>
    <property type="match status" value="1"/>
</dbReference>
<feature type="domain" description="Ribosomal protein mS38 C-terminal" evidence="2">
    <location>
        <begin position="144"/>
        <end position="177"/>
    </location>
</feature>
<evidence type="ECO:0000256" key="1">
    <source>
        <dbReference type="SAM" id="MobiDB-lite"/>
    </source>
</evidence>
<evidence type="ECO:0000259" key="2">
    <source>
        <dbReference type="SMART" id="SM01155"/>
    </source>
</evidence>
<reference evidence="3" key="1">
    <citation type="journal article" date="2023" name="G3 (Bethesda)">
        <title>Whole genome assembly and annotation of the endangered Caribbean coral Acropora cervicornis.</title>
        <authorList>
            <person name="Selwyn J.D."/>
            <person name="Vollmer S.V."/>
        </authorList>
    </citation>
    <scope>NUCLEOTIDE SEQUENCE</scope>
    <source>
        <strain evidence="3">K2</strain>
    </source>
</reference>
<evidence type="ECO:0000313" key="3">
    <source>
        <dbReference type="EMBL" id="KAK2550525.1"/>
    </source>
</evidence>